<gene>
    <name evidence="2" type="ORF">SDC9_46948</name>
</gene>
<comment type="caution">
    <text evidence="2">The sequence shown here is derived from an EMBL/GenBank/DDBJ whole genome shotgun (WGS) entry which is preliminary data.</text>
</comment>
<feature type="domain" description="Peptidase C14 caspase" evidence="1">
    <location>
        <begin position="2"/>
        <end position="191"/>
    </location>
</feature>
<evidence type="ECO:0000313" key="2">
    <source>
        <dbReference type="EMBL" id="MPM00718.1"/>
    </source>
</evidence>
<dbReference type="InterPro" id="IPR011600">
    <property type="entry name" value="Pept_C14_caspase"/>
</dbReference>
<accession>A0A644WB38</accession>
<reference evidence="2" key="1">
    <citation type="submission" date="2019-08" db="EMBL/GenBank/DDBJ databases">
        <authorList>
            <person name="Kucharzyk K."/>
            <person name="Murdoch R.W."/>
            <person name="Higgins S."/>
            <person name="Loffler F."/>
        </authorList>
    </citation>
    <scope>NUCLEOTIDE SEQUENCE</scope>
</reference>
<dbReference type="Pfam" id="PF00656">
    <property type="entry name" value="Peptidase_C14"/>
    <property type="match status" value="1"/>
</dbReference>
<dbReference type="AlphaFoldDB" id="A0A644WB38"/>
<proteinExistence type="predicted"/>
<dbReference type="InterPro" id="IPR029030">
    <property type="entry name" value="Caspase-like_dom_sf"/>
</dbReference>
<evidence type="ECO:0000259" key="1">
    <source>
        <dbReference type="Pfam" id="PF00656"/>
    </source>
</evidence>
<name>A0A644WB38_9ZZZZ</name>
<dbReference type="Gene3D" id="3.40.50.1460">
    <property type="match status" value="1"/>
</dbReference>
<protein>
    <recommendedName>
        <fullName evidence="1">Peptidase C14 caspase domain-containing protein</fullName>
    </recommendedName>
</protein>
<dbReference type="EMBL" id="VSSQ01000747">
    <property type="protein sequence ID" value="MPM00718.1"/>
    <property type="molecule type" value="Genomic_DNA"/>
</dbReference>
<dbReference type="SUPFAM" id="SSF52129">
    <property type="entry name" value="Caspase-like"/>
    <property type="match status" value="1"/>
</dbReference>
<organism evidence="2">
    <name type="scientific">bioreactor metagenome</name>
    <dbReference type="NCBI Taxonomy" id="1076179"/>
    <lineage>
        <taxon>unclassified sequences</taxon>
        <taxon>metagenomes</taxon>
        <taxon>ecological metagenomes</taxon>
    </lineage>
</organism>
<sequence>MKRIALLVGNTNGLSGVTVDLKNYIAFLKSDFGGSWYDSEIIVMSSPTRHDLIIKIRELKMLSYDFAFVVFSGHGAYQKETILEINNEEEFIYESELKNIASRQISVFDCCRNIIQQPLTESRSISAYSLGGAILNIRARYDARILSAEEQQASLYACSIGESALDTENGGLYSKNLLAAGRSFNSDFLTINNAHDSARIQTTREALELHAGHRQTPSSEFIRCFTFKQLIIGINPKNY</sequence>
<dbReference type="GO" id="GO:0004197">
    <property type="term" value="F:cysteine-type endopeptidase activity"/>
    <property type="evidence" value="ECO:0007669"/>
    <property type="project" value="InterPro"/>
</dbReference>
<dbReference type="GO" id="GO:0006508">
    <property type="term" value="P:proteolysis"/>
    <property type="evidence" value="ECO:0007669"/>
    <property type="project" value="InterPro"/>
</dbReference>